<dbReference type="Gene3D" id="3.40.50.10190">
    <property type="entry name" value="BRCT domain"/>
    <property type="match status" value="2"/>
</dbReference>
<dbReference type="GO" id="GO:0008270">
    <property type="term" value="F:zinc ion binding"/>
    <property type="evidence" value="ECO:0007669"/>
    <property type="project" value="UniProtKB-KW"/>
</dbReference>
<feature type="region of interest" description="Disordered" evidence="10">
    <location>
        <begin position="237"/>
        <end position="434"/>
    </location>
</feature>
<dbReference type="Pfam" id="PF00533">
    <property type="entry name" value="BRCT"/>
    <property type="match status" value="1"/>
</dbReference>
<dbReference type="EMBL" id="DF237065">
    <property type="protein sequence ID" value="GAQ82577.1"/>
    <property type="molecule type" value="Genomic_DNA"/>
</dbReference>
<dbReference type="PANTHER" id="PTHR13763:SF0">
    <property type="entry name" value="BREAST CANCER TYPE 1 SUSCEPTIBILITY PROTEIN"/>
    <property type="match status" value="1"/>
</dbReference>
<comment type="subcellular location">
    <subcellularLocation>
        <location evidence="1">Nucleus</location>
    </subcellularLocation>
</comment>
<dbReference type="AlphaFoldDB" id="A0A1Y1I1D2"/>
<feature type="compositionally biased region" description="Basic and acidic residues" evidence="10">
    <location>
        <begin position="410"/>
        <end position="434"/>
    </location>
</feature>
<feature type="compositionally biased region" description="Basic residues" evidence="10">
    <location>
        <begin position="203"/>
        <end position="214"/>
    </location>
</feature>
<feature type="domain" description="RING-type" evidence="11">
    <location>
        <begin position="15"/>
        <end position="53"/>
    </location>
</feature>
<accession>A0A1Y1I1D2</accession>
<dbReference type="GO" id="GO:0045944">
    <property type="term" value="P:positive regulation of transcription by RNA polymerase II"/>
    <property type="evidence" value="ECO:0000318"/>
    <property type="project" value="GO_Central"/>
</dbReference>
<dbReference type="GO" id="GO:0031436">
    <property type="term" value="C:BRCA1-BARD1 complex"/>
    <property type="evidence" value="ECO:0000318"/>
    <property type="project" value="GO_Central"/>
</dbReference>
<dbReference type="OrthoDB" id="2384350at2759"/>
<dbReference type="InterPro" id="IPR001841">
    <property type="entry name" value="Znf_RING"/>
</dbReference>
<dbReference type="SUPFAM" id="SSF52113">
    <property type="entry name" value="BRCT domain"/>
    <property type="match status" value="1"/>
</dbReference>
<feature type="region of interest" description="Disordered" evidence="10">
    <location>
        <begin position="182"/>
        <end position="222"/>
    </location>
</feature>
<dbReference type="Proteomes" id="UP000054558">
    <property type="component" value="Unassembled WGS sequence"/>
</dbReference>
<feature type="compositionally biased region" description="Basic and acidic residues" evidence="10">
    <location>
        <begin position="344"/>
        <end position="357"/>
    </location>
</feature>
<dbReference type="SUPFAM" id="SSF57850">
    <property type="entry name" value="RING/U-box"/>
    <property type="match status" value="1"/>
</dbReference>
<keyword evidence="15" id="KW-1185">Reference proteome</keyword>
<keyword evidence="7" id="KW-0234">DNA repair</keyword>
<keyword evidence="3" id="KW-0677">Repeat</keyword>
<dbReference type="InterPro" id="IPR036420">
    <property type="entry name" value="BRCT_dom_sf"/>
</dbReference>
<dbReference type="PANTHER" id="PTHR13763">
    <property type="entry name" value="BREAST CANCER TYPE 1 SUSCEPTIBILITY PROTEIN BRCA1"/>
    <property type="match status" value="1"/>
</dbReference>
<name>A0A1Y1I1D2_KLENI</name>
<dbReference type="SMART" id="SM00292">
    <property type="entry name" value="BRCT"/>
    <property type="match status" value="2"/>
</dbReference>
<feature type="domain" description="BRCT" evidence="12">
    <location>
        <begin position="778"/>
        <end position="867"/>
    </location>
</feature>
<dbReference type="Pfam" id="PF13771">
    <property type="entry name" value="zf-HC5HC2H"/>
    <property type="match status" value="1"/>
</dbReference>
<evidence type="ECO:0000256" key="4">
    <source>
        <dbReference type="ARBA" id="ARBA00022763"/>
    </source>
</evidence>
<evidence type="ECO:0000256" key="7">
    <source>
        <dbReference type="ARBA" id="ARBA00023204"/>
    </source>
</evidence>
<evidence type="ECO:0000256" key="10">
    <source>
        <dbReference type="SAM" id="MobiDB-lite"/>
    </source>
</evidence>
<dbReference type="Pfam" id="PF13923">
    <property type="entry name" value="zf-C3HC4_2"/>
    <property type="match status" value="1"/>
</dbReference>
<proteinExistence type="predicted"/>
<feature type="domain" description="PHD-type" evidence="13">
    <location>
        <begin position="575"/>
        <end position="712"/>
    </location>
</feature>
<evidence type="ECO:0000256" key="9">
    <source>
        <dbReference type="PROSITE-ProRule" id="PRU00175"/>
    </source>
</evidence>
<evidence type="ECO:0000259" key="11">
    <source>
        <dbReference type="PROSITE" id="PS50089"/>
    </source>
</evidence>
<evidence type="ECO:0000256" key="5">
    <source>
        <dbReference type="ARBA" id="ARBA00022771"/>
    </source>
</evidence>
<evidence type="ECO:0000256" key="3">
    <source>
        <dbReference type="ARBA" id="ARBA00022737"/>
    </source>
</evidence>
<dbReference type="InterPro" id="IPR017907">
    <property type="entry name" value="Znf_RING_CS"/>
</dbReference>
<evidence type="ECO:0000256" key="6">
    <source>
        <dbReference type="ARBA" id="ARBA00022833"/>
    </source>
</evidence>
<feature type="compositionally biased region" description="Polar residues" evidence="10">
    <location>
        <begin position="283"/>
        <end position="298"/>
    </location>
</feature>
<sequence>MQAESVLKLGKELTCPICLGLLKSAVHLACNHCFCRGCIQQSILTKASCPVCKKPAHKRDLRPAASVDQVVAAYAEMERALGVQILCSQPAKPPPQDDNEEEAQGKRKKPKSKMQKIAEEGKENEVPRANARAEKLGKEARGLSAQESNAFKTPKNGAKMGQGAEKPGDAKLSAGLVACGGSKQSLAETEVPPPESSGLAAGKAKKKSAKKKAGGKLAGGASAKLDALDKEAALSPPLPALAESAPTSDQRGAGFSPGGSGFQPFFWMGGQVGTQDPEGGTQLRPTQASPPMSFSDLVSSGKKGAMRLKEGAASPGELVSREIVGTEKGAKAANKGRKARGKGAGKEDGEKVAREEFYSCEDDTPFDAFLQEDGLGVQEASLPPSPSTKGEAKGVQKKGGKGKKGGSKQGAKEPKRNAVEPKGEEAAVSEKGKLKAEIRASVAAAVGLTKTASGAASHVARLAAEGEGKVTSAEEGKVTSASEHKPKQRAAAAGKRKRGIVAGPAAAGKATGVSAEPTAVSAAAAPSTTPHVSKKPAGEGGKTPSVPAKTPGDTGLCPSTSRPPNSGGPPVFCEKPVCGFCGLGDDSSVAGKLVRKGAAQIGLLAAEGFEERGADNESGGKRKRVQLASVVVHELCAQWAPNVFFEGEELANLDSELARSRQLKCSVCSRRGAALGCFLPRCRHTYHYACSRQLEGCRFDEESYVMLCPDHSSEKLPFEMEIDEFDGSDQEEAPANGKDKGGAKKRKAAETARGPKRAKTAPSVQATPASMKWAGAPGTKWVLTGSGLSPKEKDDLALLAHSSGAQVVKDWSPAVTHVITGVDEKLRSKRTLKYLTAVLTGQWVVTPEWVTESLALSQPAKEASFEVLGDAQNETGGPKKGRMAARKGAAPLFDGIDFFLSGDWPGTPSKADMAAVVSAGGGTVLARRPLPNEAAPAPSSKSHKSPETVILYFGGQPAGADGPPGAKTDAADGRRAEALGLSGSAGKGSVVVHHRWLLDSASAFQLQDSSKY</sequence>
<feature type="region of interest" description="Disordered" evidence="10">
    <location>
        <begin position="926"/>
        <end position="981"/>
    </location>
</feature>
<evidence type="ECO:0000256" key="8">
    <source>
        <dbReference type="ARBA" id="ARBA00023242"/>
    </source>
</evidence>
<dbReference type="Gene3D" id="3.30.40.10">
    <property type="entry name" value="Zinc/RING finger domain, C3HC4 (zinc finger)"/>
    <property type="match status" value="2"/>
</dbReference>
<dbReference type="GO" id="GO:0000724">
    <property type="term" value="P:double-strand break repair via homologous recombination"/>
    <property type="evidence" value="ECO:0000318"/>
    <property type="project" value="GO_Central"/>
</dbReference>
<protein>
    <submittedName>
        <fullName evidence="14">BRCA1-associated RING domain protein 1</fullName>
    </submittedName>
</protein>
<reference evidence="14 15" key="1">
    <citation type="journal article" date="2014" name="Nat. Commun.">
        <title>Klebsormidium flaccidum genome reveals primary factors for plant terrestrial adaptation.</title>
        <authorList>
            <person name="Hori K."/>
            <person name="Maruyama F."/>
            <person name="Fujisawa T."/>
            <person name="Togashi T."/>
            <person name="Yamamoto N."/>
            <person name="Seo M."/>
            <person name="Sato S."/>
            <person name="Yamada T."/>
            <person name="Mori H."/>
            <person name="Tajima N."/>
            <person name="Moriyama T."/>
            <person name="Ikeuchi M."/>
            <person name="Watanabe M."/>
            <person name="Wada H."/>
            <person name="Kobayashi K."/>
            <person name="Saito M."/>
            <person name="Masuda T."/>
            <person name="Sasaki-Sekimoto Y."/>
            <person name="Mashiguchi K."/>
            <person name="Awai K."/>
            <person name="Shimojima M."/>
            <person name="Masuda S."/>
            <person name="Iwai M."/>
            <person name="Nobusawa T."/>
            <person name="Narise T."/>
            <person name="Kondo S."/>
            <person name="Saito H."/>
            <person name="Sato R."/>
            <person name="Murakawa M."/>
            <person name="Ihara Y."/>
            <person name="Oshima-Yamada Y."/>
            <person name="Ohtaka K."/>
            <person name="Satoh M."/>
            <person name="Sonobe K."/>
            <person name="Ishii M."/>
            <person name="Ohtani R."/>
            <person name="Kanamori-Sato M."/>
            <person name="Honoki R."/>
            <person name="Miyazaki D."/>
            <person name="Mochizuki H."/>
            <person name="Umetsu J."/>
            <person name="Higashi K."/>
            <person name="Shibata D."/>
            <person name="Kamiya Y."/>
            <person name="Sato N."/>
            <person name="Nakamura Y."/>
            <person name="Tabata S."/>
            <person name="Ida S."/>
            <person name="Kurokawa K."/>
            <person name="Ohta H."/>
        </authorList>
    </citation>
    <scope>NUCLEOTIDE SEQUENCE [LARGE SCALE GENOMIC DNA]</scope>
    <source>
        <strain evidence="14 15">NIES-2285</strain>
    </source>
</reference>
<dbReference type="STRING" id="105231.A0A1Y1I1D2"/>
<dbReference type="GO" id="GO:0070531">
    <property type="term" value="C:BRCA1-A complex"/>
    <property type="evidence" value="ECO:0000318"/>
    <property type="project" value="GO_Central"/>
</dbReference>
<feature type="region of interest" description="Disordered" evidence="10">
    <location>
        <begin position="88"/>
        <end position="169"/>
    </location>
</feature>
<keyword evidence="8" id="KW-0539">Nucleus</keyword>
<evidence type="ECO:0000313" key="14">
    <source>
        <dbReference type="EMBL" id="GAQ82577.1"/>
    </source>
</evidence>
<dbReference type="PROSITE" id="PS50172">
    <property type="entry name" value="BRCT"/>
    <property type="match status" value="2"/>
</dbReference>
<feature type="compositionally biased region" description="Low complexity" evidence="10">
    <location>
        <begin position="513"/>
        <end position="531"/>
    </location>
</feature>
<evidence type="ECO:0000256" key="1">
    <source>
        <dbReference type="ARBA" id="ARBA00004123"/>
    </source>
</evidence>
<dbReference type="FunFam" id="3.40.50.10190:FF:000006">
    <property type="entry name" value="Breast cancer type 1 susceptibility protein homolog"/>
    <property type="match status" value="1"/>
</dbReference>
<dbReference type="SMART" id="SM00184">
    <property type="entry name" value="RING"/>
    <property type="match status" value="2"/>
</dbReference>
<evidence type="ECO:0000259" key="13">
    <source>
        <dbReference type="PROSITE" id="PS51805"/>
    </source>
</evidence>
<evidence type="ECO:0000256" key="2">
    <source>
        <dbReference type="ARBA" id="ARBA00022723"/>
    </source>
</evidence>
<dbReference type="InterPro" id="IPR034732">
    <property type="entry name" value="EPHD"/>
</dbReference>
<evidence type="ECO:0000259" key="12">
    <source>
        <dbReference type="PROSITE" id="PS50172"/>
    </source>
</evidence>
<feature type="compositionally biased region" description="Basic residues" evidence="10">
    <location>
        <begin position="334"/>
        <end position="343"/>
    </location>
</feature>
<dbReference type="OMA" id="WHESSTP"/>
<dbReference type="GO" id="GO:0004842">
    <property type="term" value="F:ubiquitin-protein transferase activity"/>
    <property type="evidence" value="ECO:0000318"/>
    <property type="project" value="GO_Central"/>
</dbReference>
<dbReference type="PROSITE" id="PS51805">
    <property type="entry name" value="EPHD"/>
    <property type="match status" value="1"/>
</dbReference>
<dbReference type="CDD" id="cd23147">
    <property type="entry name" value="RING-HC_AtBRCA1-like"/>
    <property type="match status" value="1"/>
</dbReference>
<dbReference type="InterPro" id="IPR013083">
    <property type="entry name" value="Znf_RING/FYVE/PHD"/>
</dbReference>
<feature type="region of interest" description="Disordered" evidence="10">
    <location>
        <begin position="726"/>
        <end position="771"/>
    </location>
</feature>
<keyword evidence="2" id="KW-0479">Metal-binding</keyword>
<organism evidence="14 15">
    <name type="scientific">Klebsormidium nitens</name>
    <name type="common">Green alga</name>
    <name type="synonym">Ulothrix nitens</name>
    <dbReference type="NCBI Taxonomy" id="105231"/>
    <lineage>
        <taxon>Eukaryota</taxon>
        <taxon>Viridiplantae</taxon>
        <taxon>Streptophyta</taxon>
        <taxon>Klebsormidiophyceae</taxon>
        <taxon>Klebsormidiales</taxon>
        <taxon>Klebsormidiaceae</taxon>
        <taxon>Klebsormidium</taxon>
    </lineage>
</organism>
<keyword evidence="5 9" id="KW-0863">Zinc-finger</keyword>
<feature type="compositionally biased region" description="Basic and acidic residues" evidence="10">
    <location>
        <begin position="464"/>
        <end position="485"/>
    </location>
</feature>
<keyword evidence="4" id="KW-0227">DNA damage</keyword>
<feature type="compositionally biased region" description="Basic and acidic residues" evidence="10">
    <location>
        <begin position="116"/>
        <end position="141"/>
    </location>
</feature>
<dbReference type="PROSITE" id="PS50089">
    <property type="entry name" value="ZF_RING_2"/>
    <property type="match status" value="1"/>
</dbReference>
<dbReference type="InterPro" id="IPR001357">
    <property type="entry name" value="BRCT_dom"/>
</dbReference>
<keyword evidence="6" id="KW-0862">Zinc</keyword>
<dbReference type="CDD" id="cd17734">
    <property type="entry name" value="BRCT_Bard1_rpt1"/>
    <property type="match status" value="1"/>
</dbReference>
<feature type="compositionally biased region" description="Basic residues" evidence="10">
    <location>
        <begin position="395"/>
        <end position="406"/>
    </location>
</feature>
<feature type="region of interest" description="Disordered" evidence="10">
    <location>
        <begin position="463"/>
        <end position="568"/>
    </location>
</feature>
<evidence type="ECO:0000313" key="15">
    <source>
        <dbReference type="Proteomes" id="UP000054558"/>
    </source>
</evidence>
<dbReference type="InterPro" id="IPR031099">
    <property type="entry name" value="BRCA1-associated"/>
</dbReference>
<dbReference type="PROSITE" id="PS00518">
    <property type="entry name" value="ZF_RING_1"/>
    <property type="match status" value="1"/>
</dbReference>
<feature type="domain" description="BRCT" evidence="12">
    <location>
        <begin position="888"/>
        <end position="1012"/>
    </location>
</feature>
<gene>
    <name evidence="14" type="ORF">KFL_001160090</name>
</gene>
<feature type="compositionally biased region" description="Low complexity" evidence="10">
    <location>
        <begin position="954"/>
        <end position="968"/>
    </location>
</feature>